<reference evidence="1" key="1">
    <citation type="journal article" date="2019" name="Sci. Rep.">
        <title>Draft genome of Tanacetum cinerariifolium, the natural source of mosquito coil.</title>
        <authorList>
            <person name="Yamashiro T."/>
            <person name="Shiraishi A."/>
            <person name="Satake H."/>
            <person name="Nakayama K."/>
        </authorList>
    </citation>
    <scope>NUCLEOTIDE SEQUENCE</scope>
</reference>
<gene>
    <name evidence="1" type="ORF">Tci_054317</name>
</gene>
<dbReference type="InterPro" id="IPR044974">
    <property type="entry name" value="Disease_R_plants"/>
</dbReference>
<dbReference type="GO" id="GO:0006952">
    <property type="term" value="P:defense response"/>
    <property type="evidence" value="ECO:0007669"/>
    <property type="project" value="InterPro"/>
</dbReference>
<dbReference type="PANTHER" id="PTHR11017:SF544">
    <property type="entry name" value="ADP-RIBOSYL CYCLASE_CYCLIC ADP-RIBOSE HYDROLASE"/>
    <property type="match status" value="1"/>
</dbReference>
<sequence length="183" mass="20512">MIDLGLINKNSRAIRIDRYVNCGGRKSPFSLPKGREKTLFLLCSCELFSRLRKYSLFYTHDEAKLIRKIVETVSQELRSVNSIFDEKLVGMDHGIGEIESFIGTDLDDVRMIGIKGIRGGGKTTLAIAIFEKLKNSFDGASFVDKVSVVSKTSGLQSSQNKYSLTYYITKASVYIVFMTEKPS</sequence>
<proteinExistence type="predicted"/>
<evidence type="ECO:0000313" key="1">
    <source>
        <dbReference type="EMBL" id="GEU82339.1"/>
    </source>
</evidence>
<dbReference type="PANTHER" id="PTHR11017">
    <property type="entry name" value="LEUCINE-RICH REPEAT-CONTAINING PROTEIN"/>
    <property type="match status" value="1"/>
</dbReference>
<protein>
    <submittedName>
        <fullName evidence="1">TMV resistance protein N-like</fullName>
    </submittedName>
</protein>
<dbReference type="Gene3D" id="3.40.50.300">
    <property type="entry name" value="P-loop containing nucleotide triphosphate hydrolases"/>
    <property type="match status" value="1"/>
</dbReference>
<dbReference type="EMBL" id="BKCJ010008460">
    <property type="protein sequence ID" value="GEU82339.1"/>
    <property type="molecule type" value="Genomic_DNA"/>
</dbReference>
<accession>A0A6L2N9S8</accession>
<dbReference type="InterPro" id="IPR027417">
    <property type="entry name" value="P-loop_NTPase"/>
</dbReference>
<dbReference type="AlphaFoldDB" id="A0A6L2N9S8"/>
<name>A0A6L2N9S8_TANCI</name>
<organism evidence="1">
    <name type="scientific">Tanacetum cinerariifolium</name>
    <name type="common">Dalmatian daisy</name>
    <name type="synonym">Chrysanthemum cinerariifolium</name>
    <dbReference type="NCBI Taxonomy" id="118510"/>
    <lineage>
        <taxon>Eukaryota</taxon>
        <taxon>Viridiplantae</taxon>
        <taxon>Streptophyta</taxon>
        <taxon>Embryophyta</taxon>
        <taxon>Tracheophyta</taxon>
        <taxon>Spermatophyta</taxon>
        <taxon>Magnoliopsida</taxon>
        <taxon>eudicotyledons</taxon>
        <taxon>Gunneridae</taxon>
        <taxon>Pentapetalae</taxon>
        <taxon>asterids</taxon>
        <taxon>campanulids</taxon>
        <taxon>Asterales</taxon>
        <taxon>Asteraceae</taxon>
        <taxon>Asteroideae</taxon>
        <taxon>Anthemideae</taxon>
        <taxon>Anthemidinae</taxon>
        <taxon>Tanacetum</taxon>
    </lineage>
</organism>
<dbReference type="SUPFAM" id="SSF52540">
    <property type="entry name" value="P-loop containing nucleoside triphosphate hydrolases"/>
    <property type="match status" value="1"/>
</dbReference>
<comment type="caution">
    <text evidence="1">The sequence shown here is derived from an EMBL/GenBank/DDBJ whole genome shotgun (WGS) entry which is preliminary data.</text>
</comment>